<dbReference type="PANTHER" id="PTHR30055:SF229">
    <property type="entry name" value="HTH-TYPE TRANSCRIPTIONAL REPRESSOR RV1474C"/>
    <property type="match status" value="1"/>
</dbReference>
<proteinExistence type="predicted"/>
<evidence type="ECO:0000313" key="8">
    <source>
        <dbReference type="Proteomes" id="UP001501710"/>
    </source>
</evidence>
<dbReference type="Pfam" id="PF00440">
    <property type="entry name" value="TetR_N"/>
    <property type="match status" value="1"/>
</dbReference>
<reference evidence="8" key="1">
    <citation type="journal article" date="2019" name="Int. J. Syst. Evol. Microbiol.">
        <title>The Global Catalogue of Microorganisms (GCM) 10K type strain sequencing project: providing services to taxonomists for standard genome sequencing and annotation.</title>
        <authorList>
            <consortium name="The Broad Institute Genomics Platform"/>
            <consortium name="The Broad Institute Genome Sequencing Center for Infectious Disease"/>
            <person name="Wu L."/>
            <person name="Ma J."/>
        </authorList>
    </citation>
    <scope>NUCLEOTIDE SEQUENCE [LARGE SCALE GENOMIC DNA]</scope>
    <source>
        <strain evidence="8">JCM 17440</strain>
    </source>
</reference>
<protein>
    <recommendedName>
        <fullName evidence="6">HTH tetR-type domain-containing protein</fullName>
    </recommendedName>
</protein>
<dbReference type="Gene3D" id="1.10.357.10">
    <property type="entry name" value="Tetracycline Repressor, domain 2"/>
    <property type="match status" value="1"/>
</dbReference>
<feature type="DNA-binding region" description="H-T-H motif" evidence="5">
    <location>
        <begin position="36"/>
        <end position="55"/>
    </location>
</feature>
<dbReference type="InterPro" id="IPR009057">
    <property type="entry name" value="Homeodomain-like_sf"/>
</dbReference>
<dbReference type="PANTHER" id="PTHR30055">
    <property type="entry name" value="HTH-TYPE TRANSCRIPTIONAL REGULATOR RUTR"/>
    <property type="match status" value="1"/>
</dbReference>
<keyword evidence="3 5" id="KW-0238">DNA-binding</keyword>
<keyword evidence="4" id="KW-0804">Transcription</keyword>
<dbReference type="InterPro" id="IPR001647">
    <property type="entry name" value="HTH_TetR"/>
</dbReference>
<dbReference type="PRINTS" id="PR00455">
    <property type="entry name" value="HTHTETR"/>
</dbReference>
<evidence type="ECO:0000259" key="6">
    <source>
        <dbReference type="PROSITE" id="PS50977"/>
    </source>
</evidence>
<organism evidence="7 8">
    <name type="scientific">Actinomadura meridiana</name>
    <dbReference type="NCBI Taxonomy" id="559626"/>
    <lineage>
        <taxon>Bacteria</taxon>
        <taxon>Bacillati</taxon>
        <taxon>Actinomycetota</taxon>
        <taxon>Actinomycetes</taxon>
        <taxon>Streptosporangiales</taxon>
        <taxon>Thermomonosporaceae</taxon>
        <taxon>Actinomadura</taxon>
    </lineage>
</organism>
<dbReference type="Proteomes" id="UP001501710">
    <property type="component" value="Unassembled WGS sequence"/>
</dbReference>
<keyword evidence="1" id="KW-0678">Repressor</keyword>
<keyword evidence="2" id="KW-0805">Transcription regulation</keyword>
<name>A0ABP8BX74_9ACTN</name>
<dbReference type="InterPro" id="IPR039538">
    <property type="entry name" value="BetI_C"/>
</dbReference>
<dbReference type="InterPro" id="IPR050109">
    <property type="entry name" value="HTH-type_TetR-like_transc_reg"/>
</dbReference>
<dbReference type="PROSITE" id="PS01081">
    <property type="entry name" value="HTH_TETR_1"/>
    <property type="match status" value="1"/>
</dbReference>
<feature type="domain" description="HTH tetR-type" evidence="6">
    <location>
        <begin position="13"/>
        <end position="73"/>
    </location>
</feature>
<sequence length="206" mass="22768">MAAMPRVSEDHLERRRRQILDAARACFIRKGVHDTSMQDIFAESGLSAGAVYRYFKSKNELIKANIETVAGDLQAFFRELAHSEPLVPMDEVVERLALKIVSLSGENGPLRLAPEAWALGMHDPEISGYIADNITHIRETWTHYMGRLVDAGLLPPDTDTAATGKTLFAIVPGFLLQRLIVGDVSPDELRRGMRALTRDSVLTAGT</sequence>
<evidence type="ECO:0000256" key="5">
    <source>
        <dbReference type="PROSITE-ProRule" id="PRU00335"/>
    </source>
</evidence>
<dbReference type="InterPro" id="IPR036271">
    <property type="entry name" value="Tet_transcr_reg_TetR-rel_C_sf"/>
</dbReference>
<evidence type="ECO:0000256" key="4">
    <source>
        <dbReference type="ARBA" id="ARBA00023163"/>
    </source>
</evidence>
<gene>
    <name evidence="7" type="ORF">GCM10022254_21620</name>
</gene>
<evidence type="ECO:0000256" key="2">
    <source>
        <dbReference type="ARBA" id="ARBA00023015"/>
    </source>
</evidence>
<dbReference type="SUPFAM" id="SSF48498">
    <property type="entry name" value="Tetracyclin repressor-like, C-terminal domain"/>
    <property type="match status" value="1"/>
</dbReference>
<dbReference type="Pfam" id="PF13977">
    <property type="entry name" value="TetR_C_6"/>
    <property type="match status" value="1"/>
</dbReference>
<dbReference type="EMBL" id="BAABAS010000005">
    <property type="protein sequence ID" value="GAA4229370.1"/>
    <property type="molecule type" value="Genomic_DNA"/>
</dbReference>
<keyword evidence="8" id="KW-1185">Reference proteome</keyword>
<comment type="caution">
    <text evidence="7">The sequence shown here is derived from an EMBL/GenBank/DDBJ whole genome shotgun (WGS) entry which is preliminary data.</text>
</comment>
<dbReference type="PROSITE" id="PS50977">
    <property type="entry name" value="HTH_TETR_2"/>
    <property type="match status" value="1"/>
</dbReference>
<accession>A0ABP8BX74</accession>
<dbReference type="SUPFAM" id="SSF46689">
    <property type="entry name" value="Homeodomain-like"/>
    <property type="match status" value="1"/>
</dbReference>
<dbReference type="InterPro" id="IPR023772">
    <property type="entry name" value="DNA-bd_HTH_TetR-type_CS"/>
</dbReference>
<evidence type="ECO:0000313" key="7">
    <source>
        <dbReference type="EMBL" id="GAA4229370.1"/>
    </source>
</evidence>
<evidence type="ECO:0000256" key="1">
    <source>
        <dbReference type="ARBA" id="ARBA00022491"/>
    </source>
</evidence>
<evidence type="ECO:0000256" key="3">
    <source>
        <dbReference type="ARBA" id="ARBA00023125"/>
    </source>
</evidence>